<name>A0ABQ2RYC5_9DEIO</name>
<keyword evidence="2" id="KW-1185">Reference proteome</keyword>
<evidence type="ECO:0000313" key="1">
    <source>
        <dbReference type="EMBL" id="GGR79501.1"/>
    </source>
</evidence>
<sequence>MSYVARMSIDVDARAKAILPDTALSAHDTVEIVQLLLKAPTADRPAAPGLLPHVWGSSRSGFADHALRQLLTWADLPDLTFMTGEQAMYRTEDRVHGVARNVTVLRTPAGLQRAGSSLAALFSWAEAHPDVVAQASNGLYGGADVPRLLGRTGLSVNPRYDLTVQGDEDGDDLDYMLAYLRGVRSVVRFCLHHSMAFLYVQDDFMIPAGLDESLDD</sequence>
<accession>A0ABQ2RYC5</accession>
<evidence type="ECO:0000313" key="2">
    <source>
        <dbReference type="Proteomes" id="UP000644548"/>
    </source>
</evidence>
<organism evidence="1 2">
    <name type="scientific">Deinococcus sedimenti</name>
    <dbReference type="NCBI Taxonomy" id="1867090"/>
    <lineage>
        <taxon>Bacteria</taxon>
        <taxon>Thermotogati</taxon>
        <taxon>Deinococcota</taxon>
        <taxon>Deinococci</taxon>
        <taxon>Deinococcales</taxon>
        <taxon>Deinococcaceae</taxon>
        <taxon>Deinococcus</taxon>
    </lineage>
</organism>
<protein>
    <submittedName>
        <fullName evidence="1">Uncharacterized protein</fullName>
    </submittedName>
</protein>
<reference evidence="2" key="1">
    <citation type="journal article" date="2019" name="Int. J. Syst. Evol. Microbiol.">
        <title>The Global Catalogue of Microorganisms (GCM) 10K type strain sequencing project: providing services to taxonomists for standard genome sequencing and annotation.</title>
        <authorList>
            <consortium name="The Broad Institute Genomics Platform"/>
            <consortium name="The Broad Institute Genome Sequencing Center for Infectious Disease"/>
            <person name="Wu L."/>
            <person name="Ma J."/>
        </authorList>
    </citation>
    <scope>NUCLEOTIDE SEQUENCE [LARGE SCALE GENOMIC DNA]</scope>
    <source>
        <strain evidence="2">JCM 31405</strain>
    </source>
</reference>
<gene>
    <name evidence="1" type="ORF">GCM10008960_02910</name>
</gene>
<dbReference type="Proteomes" id="UP000644548">
    <property type="component" value="Unassembled WGS sequence"/>
</dbReference>
<comment type="caution">
    <text evidence="1">The sequence shown here is derived from an EMBL/GenBank/DDBJ whole genome shotgun (WGS) entry which is preliminary data.</text>
</comment>
<dbReference type="EMBL" id="BMQN01000001">
    <property type="protein sequence ID" value="GGR79501.1"/>
    <property type="molecule type" value="Genomic_DNA"/>
</dbReference>
<proteinExistence type="predicted"/>